<proteinExistence type="predicted"/>
<evidence type="ECO:0000313" key="1">
    <source>
        <dbReference type="EMBL" id="KAJ3119673.1"/>
    </source>
</evidence>
<name>A0AAD5XCP5_9FUNG</name>
<organism evidence="1 2">
    <name type="scientific">Physocladia obscura</name>
    <dbReference type="NCBI Taxonomy" id="109957"/>
    <lineage>
        <taxon>Eukaryota</taxon>
        <taxon>Fungi</taxon>
        <taxon>Fungi incertae sedis</taxon>
        <taxon>Chytridiomycota</taxon>
        <taxon>Chytridiomycota incertae sedis</taxon>
        <taxon>Chytridiomycetes</taxon>
        <taxon>Chytridiales</taxon>
        <taxon>Chytriomycetaceae</taxon>
        <taxon>Physocladia</taxon>
    </lineage>
</organism>
<dbReference type="Proteomes" id="UP001211907">
    <property type="component" value="Unassembled WGS sequence"/>
</dbReference>
<accession>A0AAD5XCP5</accession>
<keyword evidence="2" id="KW-1185">Reference proteome</keyword>
<evidence type="ECO:0000313" key="2">
    <source>
        <dbReference type="Proteomes" id="UP001211907"/>
    </source>
</evidence>
<gene>
    <name evidence="1" type="ORF">HK100_000204</name>
</gene>
<comment type="caution">
    <text evidence="1">The sequence shown here is derived from an EMBL/GenBank/DDBJ whole genome shotgun (WGS) entry which is preliminary data.</text>
</comment>
<dbReference type="AlphaFoldDB" id="A0AAD5XCP5"/>
<reference evidence="1" key="1">
    <citation type="submission" date="2020-05" db="EMBL/GenBank/DDBJ databases">
        <title>Phylogenomic resolution of chytrid fungi.</title>
        <authorList>
            <person name="Stajich J.E."/>
            <person name="Amses K."/>
            <person name="Simmons R."/>
            <person name="Seto K."/>
            <person name="Myers J."/>
            <person name="Bonds A."/>
            <person name="Quandt C.A."/>
            <person name="Barry K."/>
            <person name="Liu P."/>
            <person name="Grigoriev I."/>
            <person name="Longcore J.E."/>
            <person name="James T.Y."/>
        </authorList>
    </citation>
    <scope>NUCLEOTIDE SEQUENCE</scope>
    <source>
        <strain evidence="1">JEL0513</strain>
    </source>
</reference>
<dbReference type="EMBL" id="JADGJH010001034">
    <property type="protein sequence ID" value="KAJ3119673.1"/>
    <property type="molecule type" value="Genomic_DNA"/>
</dbReference>
<protein>
    <submittedName>
        <fullName evidence="1">Uncharacterized protein</fullName>
    </submittedName>
</protein>
<sequence>MPGDVTMSAYVGFFDRSLSVQREGLLHSERDAFFGEIVDRDRVELSPGGDPGAARPQLDKSKSLNSVSVLLINNPAKVFHIGDLDSGGDTSVVDVDESLWHFIPHRRVVVVKVFTAKY</sequence>